<keyword evidence="1" id="KW-0812">Transmembrane</keyword>
<proteinExistence type="predicted"/>
<comment type="caution">
    <text evidence="2">The sequence shown here is derived from an EMBL/GenBank/DDBJ whole genome shotgun (WGS) entry which is preliminary data.</text>
</comment>
<feature type="transmembrane region" description="Helical" evidence="1">
    <location>
        <begin position="118"/>
        <end position="139"/>
    </location>
</feature>
<feature type="transmembrane region" description="Helical" evidence="1">
    <location>
        <begin position="78"/>
        <end position="98"/>
    </location>
</feature>
<keyword evidence="1" id="KW-1133">Transmembrane helix</keyword>
<evidence type="ECO:0000313" key="3">
    <source>
        <dbReference type="Proteomes" id="UP000441586"/>
    </source>
</evidence>
<dbReference type="AlphaFoldDB" id="A0A6A4RG25"/>
<accession>A0A6A4RG25</accession>
<organism evidence="2 3">
    <name type="scientific">Parasedimentitalea maritima</name>
    <dbReference type="NCBI Taxonomy" id="2578117"/>
    <lineage>
        <taxon>Bacteria</taxon>
        <taxon>Pseudomonadati</taxon>
        <taxon>Pseudomonadota</taxon>
        <taxon>Alphaproteobacteria</taxon>
        <taxon>Rhodobacterales</taxon>
        <taxon>Paracoccaceae</taxon>
        <taxon>Parasedimentitalea</taxon>
    </lineage>
</organism>
<sequence length="196" mass="21155">MSLLIEILTAVATLLIEASVHLLSLVFSSTWLATRTKGATRISYCVTALTAFHLLAGIMLAVFDVAPAFLLSALYSKTVIILSLVVLLFSIAVPVSLTKLALGAPPKPIHDEEPGNSIRLYLISVFLAFAVIVGIANFATTQSSRKSLTQELCEAAFNEVDGKLVGNGSTVLRWLDDHTEKDLTRLQNCLETQPDL</sequence>
<feature type="transmembrane region" description="Helical" evidence="1">
    <location>
        <begin position="42"/>
        <end position="66"/>
    </location>
</feature>
<evidence type="ECO:0000313" key="2">
    <source>
        <dbReference type="EMBL" id="KAE9629723.1"/>
    </source>
</evidence>
<dbReference type="Proteomes" id="UP000441586">
    <property type="component" value="Unassembled WGS sequence"/>
</dbReference>
<protein>
    <submittedName>
        <fullName evidence="2">Uncharacterized protein</fullName>
    </submittedName>
</protein>
<keyword evidence="1" id="KW-0472">Membrane</keyword>
<dbReference type="RefSeq" id="WP_158979784.1">
    <property type="nucleotide sequence ID" value="NZ_WSFO01000006.1"/>
</dbReference>
<reference evidence="2 3" key="1">
    <citation type="submission" date="2019-12" db="EMBL/GenBank/DDBJ databases">
        <authorList>
            <person name="Zhang Y.-J."/>
        </authorList>
    </citation>
    <scope>NUCLEOTIDE SEQUENCE [LARGE SCALE GENOMIC DNA]</scope>
    <source>
        <strain evidence="2 3">H18S-6</strain>
    </source>
</reference>
<name>A0A6A4RG25_9RHOB</name>
<evidence type="ECO:0000256" key="1">
    <source>
        <dbReference type="SAM" id="Phobius"/>
    </source>
</evidence>
<gene>
    <name evidence="2" type="ORF">GP644_11975</name>
</gene>
<dbReference type="EMBL" id="WSFO01000006">
    <property type="protein sequence ID" value="KAE9629723.1"/>
    <property type="molecule type" value="Genomic_DNA"/>
</dbReference>